<feature type="region of interest" description="Disordered" evidence="1">
    <location>
        <begin position="46"/>
        <end position="130"/>
    </location>
</feature>
<dbReference type="RefSeq" id="WP_306884671.1">
    <property type="nucleotide sequence ID" value="NZ_JAUSUL010000001.1"/>
</dbReference>
<feature type="compositionally biased region" description="Basic and acidic residues" evidence="1">
    <location>
        <begin position="107"/>
        <end position="121"/>
    </location>
</feature>
<evidence type="ECO:0000313" key="2">
    <source>
        <dbReference type="EMBL" id="MDQ0314885.1"/>
    </source>
</evidence>
<dbReference type="EMBL" id="JAUSUL010000001">
    <property type="protein sequence ID" value="MDQ0314885.1"/>
    <property type="molecule type" value="Genomic_DNA"/>
</dbReference>
<dbReference type="Proteomes" id="UP001229244">
    <property type="component" value="Unassembled WGS sequence"/>
</dbReference>
<accession>A0AAE3VMV6</accession>
<evidence type="ECO:0000256" key="1">
    <source>
        <dbReference type="SAM" id="MobiDB-lite"/>
    </source>
</evidence>
<proteinExistence type="predicted"/>
<dbReference type="AlphaFoldDB" id="A0AAE3VMV6"/>
<organism evidence="2 3">
    <name type="scientific">Amorphus orientalis</name>
    <dbReference type="NCBI Taxonomy" id="649198"/>
    <lineage>
        <taxon>Bacteria</taxon>
        <taxon>Pseudomonadati</taxon>
        <taxon>Pseudomonadota</taxon>
        <taxon>Alphaproteobacteria</taxon>
        <taxon>Hyphomicrobiales</taxon>
        <taxon>Amorphaceae</taxon>
        <taxon>Amorphus</taxon>
    </lineage>
</organism>
<feature type="compositionally biased region" description="Polar residues" evidence="1">
    <location>
        <begin position="82"/>
        <end position="106"/>
    </location>
</feature>
<keyword evidence="3" id="KW-1185">Reference proteome</keyword>
<name>A0AAE3VMV6_9HYPH</name>
<evidence type="ECO:0000313" key="3">
    <source>
        <dbReference type="Proteomes" id="UP001229244"/>
    </source>
</evidence>
<reference evidence="2" key="1">
    <citation type="submission" date="2023-07" db="EMBL/GenBank/DDBJ databases">
        <title>Genomic Encyclopedia of Type Strains, Phase IV (KMG-IV): sequencing the most valuable type-strain genomes for metagenomic binning, comparative biology and taxonomic classification.</title>
        <authorList>
            <person name="Goeker M."/>
        </authorList>
    </citation>
    <scope>NUCLEOTIDE SEQUENCE</scope>
    <source>
        <strain evidence="2">DSM 21202</strain>
    </source>
</reference>
<sequence length="130" mass="14327">MAEKHTRYRERRKQAGWKRVELMVPEEAVPWLQAYARALRDASALNLPLPGFDGMMAQREAPSGNATSAPAQEMEPTEQPAPRSSSRTQRPAARPQTSVADQSANTDGRHTPDQAKPKRPDFSGGLFGSE</sequence>
<protein>
    <submittedName>
        <fullName evidence="2">Membrane protein</fullName>
    </submittedName>
</protein>
<comment type="caution">
    <text evidence="2">The sequence shown here is derived from an EMBL/GenBank/DDBJ whole genome shotgun (WGS) entry which is preliminary data.</text>
</comment>
<gene>
    <name evidence="2" type="ORF">J2S73_001322</name>
</gene>